<name>F7VID0_9PROT</name>
<evidence type="ECO:0000313" key="5">
    <source>
        <dbReference type="Proteomes" id="UP000004319"/>
    </source>
</evidence>
<evidence type="ECO:0000259" key="3">
    <source>
        <dbReference type="Pfam" id="PF13538"/>
    </source>
</evidence>
<gene>
    <name evidence="4" type="ORF">ATPR_3129</name>
</gene>
<accession>F7VID0</accession>
<organism evidence="4 5">
    <name type="scientific">Acetobacter tropicalis NBRC 101654</name>
    <dbReference type="NCBI Taxonomy" id="749388"/>
    <lineage>
        <taxon>Bacteria</taxon>
        <taxon>Pseudomonadati</taxon>
        <taxon>Pseudomonadota</taxon>
        <taxon>Alphaproteobacteria</taxon>
        <taxon>Acetobacterales</taxon>
        <taxon>Acetobacteraceae</taxon>
        <taxon>Acetobacter</taxon>
    </lineage>
</organism>
<feature type="domain" description="ORC1/DEAH AAA+ ATPase" evidence="2">
    <location>
        <begin position="25"/>
        <end position="154"/>
    </location>
</feature>
<dbReference type="GO" id="GO:0016887">
    <property type="term" value="F:ATP hydrolysis activity"/>
    <property type="evidence" value="ECO:0007669"/>
    <property type="project" value="InterPro"/>
</dbReference>
<protein>
    <recommendedName>
        <fullName evidence="1">DNA 3'-5' helicase II</fullName>
    </recommendedName>
</protein>
<dbReference type="EMBL" id="BABS01000169">
    <property type="protein sequence ID" value="GAA10125.1"/>
    <property type="molecule type" value="Genomic_DNA"/>
</dbReference>
<evidence type="ECO:0000256" key="1">
    <source>
        <dbReference type="ARBA" id="ARBA00034923"/>
    </source>
</evidence>
<dbReference type="Proteomes" id="UP000004319">
    <property type="component" value="Unassembled WGS sequence"/>
</dbReference>
<dbReference type="AlphaFoldDB" id="F7VID0"/>
<dbReference type="SUPFAM" id="SSF52540">
    <property type="entry name" value="P-loop containing nucleoside triphosphate hydrolases"/>
    <property type="match status" value="1"/>
</dbReference>
<dbReference type="GO" id="GO:0000725">
    <property type="term" value="P:recombinational repair"/>
    <property type="evidence" value="ECO:0007669"/>
    <property type="project" value="TreeGrafter"/>
</dbReference>
<dbReference type="PANTHER" id="PTHR11070">
    <property type="entry name" value="UVRD / RECB / PCRA DNA HELICASE FAMILY MEMBER"/>
    <property type="match status" value="1"/>
</dbReference>
<comment type="caution">
    <text evidence="4">The sequence shown here is derived from an EMBL/GenBank/DDBJ whole genome shotgun (WGS) entry which is preliminary data.</text>
</comment>
<dbReference type="GO" id="GO:0005524">
    <property type="term" value="F:ATP binding"/>
    <property type="evidence" value="ECO:0007669"/>
    <property type="project" value="InterPro"/>
</dbReference>
<reference evidence="4 5" key="1">
    <citation type="journal article" date="2011" name="Biochem. Biophys. Res. Commun.">
        <title>Increased number of Arginine-based salt bridges contributes to the thermotolerance of thermotolerant acetic acid bacteria, Acetobacter tropicalis SKU1100.</title>
        <authorList>
            <person name="Matsutani M."/>
            <person name="Hirakawa H."/>
            <person name="Nishikura M."/>
            <person name="Soemphol W."/>
            <person name="Ali I.A.I."/>
            <person name="Yakushi T."/>
            <person name="Matsushita K."/>
        </authorList>
    </citation>
    <scope>NUCLEOTIDE SEQUENCE [LARGE SCALE GENOMIC DNA]</scope>
    <source>
        <strain evidence="4 5">NBRC 101654</strain>
    </source>
</reference>
<evidence type="ECO:0000259" key="2">
    <source>
        <dbReference type="Pfam" id="PF13401"/>
    </source>
</evidence>
<dbReference type="GO" id="GO:0003677">
    <property type="term" value="F:DNA binding"/>
    <property type="evidence" value="ECO:0007669"/>
    <property type="project" value="InterPro"/>
</dbReference>
<feature type="domain" description="UvrD-like helicase C-terminal" evidence="3">
    <location>
        <begin position="302"/>
        <end position="350"/>
    </location>
</feature>
<dbReference type="Pfam" id="PF13538">
    <property type="entry name" value="UvrD_C_2"/>
    <property type="match status" value="1"/>
</dbReference>
<dbReference type="RefSeq" id="WP_006560148.1">
    <property type="nucleotide sequence ID" value="NZ_BABS01000169.1"/>
</dbReference>
<dbReference type="PANTHER" id="PTHR11070:SF2">
    <property type="entry name" value="ATP-DEPENDENT DNA HELICASE SRS2"/>
    <property type="match status" value="1"/>
</dbReference>
<dbReference type="InterPro" id="IPR000212">
    <property type="entry name" value="DNA_helicase_UvrD/REP"/>
</dbReference>
<dbReference type="GO" id="GO:0043138">
    <property type="term" value="F:3'-5' DNA helicase activity"/>
    <property type="evidence" value="ECO:0007669"/>
    <property type="project" value="TreeGrafter"/>
</dbReference>
<dbReference type="Gene3D" id="3.40.50.300">
    <property type="entry name" value="P-loop containing nucleotide triphosphate hydrolases"/>
    <property type="match status" value="2"/>
</dbReference>
<proteinExistence type="predicted"/>
<dbReference type="InterPro" id="IPR027417">
    <property type="entry name" value="P-loop_NTPase"/>
</dbReference>
<dbReference type="Pfam" id="PF13401">
    <property type="entry name" value="AAA_22"/>
    <property type="match status" value="1"/>
</dbReference>
<evidence type="ECO:0000313" key="4">
    <source>
        <dbReference type="EMBL" id="GAA10125.1"/>
    </source>
</evidence>
<dbReference type="InterPro" id="IPR027785">
    <property type="entry name" value="UvrD-like_helicase_C"/>
</dbReference>
<dbReference type="InterPro" id="IPR049945">
    <property type="entry name" value="AAA_22"/>
</dbReference>
<sequence>MQTWWRGDNELDDDQKAIMELPVDGSFAVTGPPGSGKTNLLLMRGAYLALKSRNFAIVVMNRTLAEFIRSGASEYQVPRDAVMTSHQFISRLAAEAGIKLTSGLTWDEGRAERLAVLKSINAIKGKPIYDAILIDEAQDHNEAELTELRKLARDVFLTADARQLIYSDGCRDPGFYGLVSVCKTLRWHYRSAREICDLADAIGDQFTQDYTRIAPTCRYPNSSPKGEITIAQAPIQQQAEMIAERLERQLRVYRGELIGVFAPNRRDALEIASILETLGYADRMTKQVGDEGYMEIDQARPICVSTVHGAKGLEFRAVHFVAAETVLSHRGNQKRLAFTGVTRAKTSLTIYHEKSLPRFFEAAVAPWRPKKQSSDWRSVFNAG</sequence>